<evidence type="ECO:0000259" key="2">
    <source>
        <dbReference type="Pfam" id="PF06724"/>
    </source>
</evidence>
<feature type="domain" description="DUF1206" evidence="2">
    <location>
        <begin position="210"/>
        <end position="278"/>
    </location>
</feature>
<dbReference type="Pfam" id="PF06724">
    <property type="entry name" value="DUF1206"/>
    <property type="match status" value="3"/>
</dbReference>
<dbReference type="KEGG" id="mdb:OVN18_12230"/>
<feature type="transmembrane region" description="Helical" evidence="1">
    <location>
        <begin position="77"/>
        <end position="98"/>
    </location>
</feature>
<sequence>MADRGRASRASKSDRAEDAVKDLHEHPAFRAAARGGFAVNGLLHILIGALALAIVGGGGGDEADQGGALRSIAESPGGILVLVVLLIGLAALGLWLCLEAFLENRPRRKPDERWAKTALTLAKGLVYLALCVPVVTVLLGVSSESDEDVQEVSTFLLQTPGGIIVLIAGAVALLGIGGYFVVKGARRRFLDDIRLPRSPLDRAVTTLGIAGYTAKGVALAAVGGLLATAAISTDASEAGGIDDALRAIAALPFGQVLLAIVGGGLIAYGIYCFARARLATL</sequence>
<reference evidence="3" key="1">
    <citation type="submission" date="2022-11" db="EMBL/GenBank/DDBJ databases">
        <title>Description of Microcella daejonensis nov. sp, isolated from riverside soil.</title>
        <authorList>
            <person name="Molina K.M."/>
            <person name="Kim S.B."/>
        </authorList>
    </citation>
    <scope>NUCLEOTIDE SEQUENCE</scope>
    <source>
        <strain evidence="3">MMS21-STM12</strain>
    </source>
</reference>
<name>A0A9E8S8V3_9MICO</name>
<dbReference type="InterPro" id="IPR009597">
    <property type="entry name" value="DUF1206"/>
</dbReference>
<gene>
    <name evidence="3" type="ORF">OVN18_12230</name>
</gene>
<dbReference type="Proteomes" id="UP001164706">
    <property type="component" value="Chromosome"/>
</dbReference>
<keyword evidence="4" id="KW-1185">Reference proteome</keyword>
<evidence type="ECO:0000256" key="1">
    <source>
        <dbReference type="SAM" id="Phobius"/>
    </source>
</evidence>
<feature type="domain" description="DUF1206" evidence="2">
    <location>
        <begin position="121"/>
        <end position="187"/>
    </location>
</feature>
<feature type="transmembrane region" description="Helical" evidence="1">
    <location>
        <begin position="247"/>
        <end position="274"/>
    </location>
</feature>
<feature type="transmembrane region" description="Helical" evidence="1">
    <location>
        <begin position="37"/>
        <end position="57"/>
    </location>
</feature>
<feature type="transmembrane region" description="Helical" evidence="1">
    <location>
        <begin position="119"/>
        <end position="141"/>
    </location>
</feature>
<feature type="transmembrane region" description="Helical" evidence="1">
    <location>
        <begin position="203"/>
        <end position="227"/>
    </location>
</feature>
<dbReference type="RefSeq" id="WP_267781036.1">
    <property type="nucleotide sequence ID" value="NZ_CP113089.1"/>
</dbReference>
<evidence type="ECO:0000313" key="3">
    <source>
        <dbReference type="EMBL" id="WAB81289.1"/>
    </source>
</evidence>
<dbReference type="EMBL" id="CP113089">
    <property type="protein sequence ID" value="WAB81289.1"/>
    <property type="molecule type" value="Genomic_DNA"/>
</dbReference>
<keyword evidence="1" id="KW-1133">Transmembrane helix</keyword>
<organism evidence="3 4">
    <name type="scientific">Microcella daejeonensis</name>
    <dbReference type="NCBI Taxonomy" id="2994971"/>
    <lineage>
        <taxon>Bacteria</taxon>
        <taxon>Bacillati</taxon>
        <taxon>Actinomycetota</taxon>
        <taxon>Actinomycetes</taxon>
        <taxon>Micrococcales</taxon>
        <taxon>Microbacteriaceae</taxon>
        <taxon>Microcella</taxon>
    </lineage>
</organism>
<evidence type="ECO:0000313" key="4">
    <source>
        <dbReference type="Proteomes" id="UP001164706"/>
    </source>
</evidence>
<feature type="domain" description="DUF1206" evidence="2">
    <location>
        <begin position="36"/>
        <end position="101"/>
    </location>
</feature>
<keyword evidence="1" id="KW-0812">Transmembrane</keyword>
<dbReference type="AlphaFoldDB" id="A0A9E8S8V3"/>
<feature type="transmembrane region" description="Helical" evidence="1">
    <location>
        <begin position="161"/>
        <end position="182"/>
    </location>
</feature>
<accession>A0A9E8S8V3</accession>
<protein>
    <submittedName>
        <fullName evidence="3">DUF1206 domain-containing protein</fullName>
    </submittedName>
</protein>
<keyword evidence="1" id="KW-0472">Membrane</keyword>
<proteinExistence type="predicted"/>